<reference evidence="12 30" key="9">
    <citation type="submission" date="2020-12" db="EMBL/GenBank/DDBJ databases">
        <title>Comparative genomics of Clostridium perfringens reveals patterns of host-associated phylogenetic clades and virulence factors.</title>
        <authorList>
            <person name="Smith A.H."/>
            <person name="Geier R."/>
        </authorList>
    </citation>
    <scope>NUCLEOTIDE SEQUENCE</scope>
    <source>
        <strain evidence="13 30">CHD15829P</strain>
        <strain evidence="12">CHD30677R</strain>
    </source>
</reference>
<evidence type="ECO:0000313" key="17">
    <source>
        <dbReference type="EMBL" id="MDZ5008532.1"/>
    </source>
</evidence>
<dbReference type="InterPro" id="IPR050118">
    <property type="entry name" value="Pur/Pyrimidine_PRTase"/>
</dbReference>
<evidence type="ECO:0000313" key="19">
    <source>
        <dbReference type="EMBL" id="MDZ7541786.1"/>
    </source>
</evidence>
<evidence type="ECO:0000313" key="28">
    <source>
        <dbReference type="Proteomes" id="UP000250234"/>
    </source>
</evidence>
<evidence type="ECO:0000313" key="16">
    <source>
        <dbReference type="EMBL" id="MDZ4998713.1"/>
    </source>
</evidence>
<reference evidence="20 29" key="7">
    <citation type="submission" date="2020-02" db="EMBL/GenBank/DDBJ databases">
        <title>Genomic Insights into the Phylogeny and Genetic Plasticity of the Human and Animal Enteric Pathogen Clostridium perfringens.</title>
        <authorList>
            <person name="Feng Y."/>
            <person name="Hu Y."/>
        </authorList>
    </citation>
    <scope>NUCLEOTIDE SEQUENCE [LARGE SCALE GENOMIC DNA]</scope>
    <source>
        <strain evidence="20 29">CP-40</strain>
    </source>
</reference>
<dbReference type="Proteomes" id="UP000668358">
    <property type="component" value="Unassembled WGS sequence"/>
</dbReference>
<dbReference type="Pfam" id="PF00156">
    <property type="entry name" value="Pribosyltran"/>
    <property type="match status" value="1"/>
</dbReference>
<dbReference type="OrthoDB" id="9790678at2"/>
<reference evidence="9" key="8">
    <citation type="submission" date="2020-07" db="EMBL/GenBank/DDBJ databases">
        <authorList>
            <consortium name="NCBI Pathogen Detection Project"/>
        </authorList>
    </citation>
    <scope>NUCLEOTIDE SEQUENCE</scope>
    <source>
        <strain evidence="9">C25</strain>
        <strain evidence="10">C8</strain>
    </source>
</reference>
<dbReference type="EMBL" id="WNUR01000028">
    <property type="protein sequence ID" value="MDZ7541786.1"/>
    <property type="molecule type" value="Genomic_DNA"/>
</dbReference>
<evidence type="ECO:0000313" key="11">
    <source>
        <dbReference type="EMBL" id="KXA08586.1"/>
    </source>
</evidence>
<evidence type="ECO:0000259" key="7">
    <source>
        <dbReference type="Pfam" id="PF00156"/>
    </source>
</evidence>
<name>A0A133MX34_CLOPF</name>
<dbReference type="GO" id="GO:0046110">
    <property type="term" value="P:xanthine metabolic process"/>
    <property type="evidence" value="ECO:0007669"/>
    <property type="project" value="UniProtKB-UniRule"/>
</dbReference>
<dbReference type="GO" id="GO:0000310">
    <property type="term" value="F:xanthine phosphoribosyltransferase activity"/>
    <property type="evidence" value="ECO:0007669"/>
    <property type="project" value="UniProtKB-UniRule"/>
</dbReference>
<dbReference type="GeneID" id="93002174"/>
<dbReference type="EMBL" id="UAWG01000020">
    <property type="protein sequence ID" value="SQB61079.1"/>
    <property type="molecule type" value="Genomic_DNA"/>
</dbReference>
<dbReference type="NCBIfam" id="NF006671">
    <property type="entry name" value="PRK09219.1"/>
    <property type="match status" value="1"/>
</dbReference>
<dbReference type="NCBIfam" id="TIGR01744">
    <property type="entry name" value="XPRTase"/>
    <property type="match status" value="1"/>
</dbReference>
<comment type="subunit">
    <text evidence="5">Homodimer.</text>
</comment>
<evidence type="ECO:0000313" key="22">
    <source>
        <dbReference type="EMBL" id="SQB61079.1"/>
    </source>
</evidence>
<dbReference type="AlphaFoldDB" id="A0A133MX34"/>
<organism evidence="11 25">
    <name type="scientific">Clostridium perfringens</name>
    <dbReference type="NCBI Taxonomy" id="1502"/>
    <lineage>
        <taxon>Bacteria</taxon>
        <taxon>Bacillati</taxon>
        <taxon>Bacillota</taxon>
        <taxon>Clostridia</taxon>
        <taxon>Eubacteriales</taxon>
        <taxon>Clostridiaceae</taxon>
        <taxon>Clostridium</taxon>
    </lineage>
</organism>
<dbReference type="OMA" id="SGIQFAM"/>
<reference evidence="11 25" key="2">
    <citation type="submission" date="2016-01" db="EMBL/GenBank/DDBJ databases">
        <authorList>
            <person name="Oliw E.H."/>
        </authorList>
    </citation>
    <scope>NUCLEOTIDE SEQUENCE [LARGE SCALE GENOMIC DNA]</scope>
    <source>
        <strain evidence="11 25">MJR7757A</strain>
    </source>
</reference>
<evidence type="ECO:0000313" key="10">
    <source>
        <dbReference type="EMBL" id="HAT4308263.1"/>
    </source>
</evidence>
<evidence type="ECO:0000313" key="15">
    <source>
        <dbReference type="EMBL" id="MDZ4908626.1"/>
    </source>
</evidence>
<evidence type="ECO:0000313" key="23">
    <source>
        <dbReference type="EMBL" id="SQC06965.1"/>
    </source>
</evidence>
<dbReference type="GO" id="GO:0032265">
    <property type="term" value="P:XMP salvage"/>
    <property type="evidence" value="ECO:0007669"/>
    <property type="project" value="UniProtKB-UniRule"/>
</dbReference>
<evidence type="ECO:0000313" key="18">
    <source>
        <dbReference type="EMBL" id="MDZ5032605.1"/>
    </source>
</evidence>
<dbReference type="Proteomes" id="UP001291306">
    <property type="component" value="Unassembled WGS sequence"/>
</dbReference>
<evidence type="ECO:0000313" key="24">
    <source>
        <dbReference type="Proteomes" id="UP000070260"/>
    </source>
</evidence>
<dbReference type="EC" id="2.4.2.22" evidence="5 6"/>
<sequence length="192" mass="21796">MELLKDKIKKEGRVTEDNILMVDSFLNHQMDVEFFNEVGKEFKDRFKNDQIDKILTIESTGIGLGIITAQYFDNVPVVFGKKIERLPRNKREEVFNSEVYSFTKKTIYNVVVDKKFIKPGEKILIVDDFLANACAVFGLIDVVKQAGAEVVGVGIVIEKGFQSGRAHLEDKGIRVESLVTIDKIEDGEVYFK</sequence>
<dbReference type="Proteomes" id="UP000668068">
    <property type="component" value="Unassembled WGS sequence"/>
</dbReference>
<reference evidence="9" key="4">
    <citation type="journal article" date="2018" name="Genome Biol.">
        <title>SKESA: strategic k-mer extension for scrupulous assemblies.</title>
        <authorList>
            <person name="Souvorov A."/>
            <person name="Agarwala R."/>
            <person name="Lipman D.J."/>
        </authorList>
    </citation>
    <scope>NUCLEOTIDE SEQUENCE</scope>
    <source>
        <strain evidence="9">C25</strain>
        <strain evidence="10">C8</strain>
    </source>
</reference>
<evidence type="ECO:0000256" key="2">
    <source>
        <dbReference type="ARBA" id="ARBA00022676"/>
    </source>
</evidence>
<dbReference type="EMBL" id="WNVC01000015">
    <property type="protein sequence ID" value="MDZ4998713.1"/>
    <property type="molecule type" value="Genomic_DNA"/>
</dbReference>
<comment type="catalytic activity">
    <reaction evidence="5">
        <text>XMP + diphosphate = xanthine + 5-phospho-alpha-D-ribose 1-diphosphate</text>
        <dbReference type="Rhea" id="RHEA:10800"/>
        <dbReference type="ChEBI" id="CHEBI:17712"/>
        <dbReference type="ChEBI" id="CHEBI:33019"/>
        <dbReference type="ChEBI" id="CHEBI:57464"/>
        <dbReference type="ChEBI" id="CHEBI:58017"/>
        <dbReference type="EC" id="2.4.2.22"/>
    </reaction>
</comment>
<dbReference type="EMBL" id="JAALLZ010000001">
    <property type="protein sequence ID" value="NGU28935.1"/>
    <property type="molecule type" value="Genomic_DNA"/>
</dbReference>
<dbReference type="SUPFAM" id="SSF53271">
    <property type="entry name" value="PRTase-like"/>
    <property type="match status" value="1"/>
</dbReference>
<dbReference type="InterPro" id="IPR010079">
    <property type="entry name" value="Xanthine_PRibTrfase"/>
</dbReference>
<dbReference type="Proteomes" id="UP001288944">
    <property type="component" value="Unassembled WGS sequence"/>
</dbReference>
<dbReference type="EMBL" id="PJTB01000001">
    <property type="protein sequence ID" value="PWX42206.1"/>
    <property type="molecule type" value="Genomic_DNA"/>
</dbReference>
<dbReference type="Proteomes" id="UP000855421">
    <property type="component" value="Unassembled WGS sequence"/>
</dbReference>
<keyword evidence="1 5" id="KW-0963">Cytoplasm</keyword>
<feature type="binding site" evidence="5">
    <location>
        <position position="27"/>
    </location>
    <ligand>
        <name>xanthine</name>
        <dbReference type="ChEBI" id="CHEBI:17712"/>
    </ligand>
</feature>
<comment type="pathway">
    <text evidence="5">Purine metabolism; XMP biosynthesis via salvage pathway; XMP from xanthine: step 1/1.</text>
</comment>
<reference evidence="8 24" key="1">
    <citation type="journal article" date="2016" name="PLoS ONE">
        <title>Plasmid Characterization and Chromosome Analysis of Two netF+ Clostridium perfringens Isolates Associated with Foal and Canine Necrotizing Enteritis.</title>
        <authorList>
            <person name="Mehdizadeh Gohari I."/>
            <person name="Kropinski A.M."/>
            <person name="Weese S.J."/>
            <person name="Parreira V.R."/>
            <person name="Whitehead A.E."/>
            <person name="Boerlin P."/>
            <person name="Prescott J.F."/>
        </authorList>
    </citation>
    <scope>NUCLEOTIDE SEQUENCE [LARGE SCALE GENOMIC DNA]</scope>
    <source>
        <strain evidence="8 24">JP838</strain>
    </source>
</reference>
<evidence type="ECO:0000256" key="5">
    <source>
        <dbReference type="HAMAP-Rule" id="MF_01184"/>
    </source>
</evidence>
<dbReference type="EMBL" id="WNVM01000003">
    <property type="protein sequence ID" value="MDZ5008532.1"/>
    <property type="molecule type" value="Genomic_DNA"/>
</dbReference>
<dbReference type="RefSeq" id="WP_003465824.1">
    <property type="nucleotide sequence ID" value="NZ_AP017630.1"/>
</dbReference>
<feature type="binding site" evidence="5">
    <location>
        <position position="20"/>
    </location>
    <ligand>
        <name>xanthine</name>
        <dbReference type="ChEBI" id="CHEBI:17712"/>
    </ligand>
</feature>
<dbReference type="Proteomes" id="UP001288778">
    <property type="component" value="Unassembled WGS sequence"/>
</dbReference>
<dbReference type="Proteomes" id="UP000070646">
    <property type="component" value="Unassembled WGS sequence"/>
</dbReference>
<evidence type="ECO:0000313" key="9">
    <source>
        <dbReference type="EMBL" id="HAT4298538.1"/>
    </source>
</evidence>
<reference evidence="21 26" key="3">
    <citation type="journal article" date="2018" name="BMC Genomics">
        <title>Whole genome analysis reveals the diversity and evolutionary relationships between necrotic enteritis-causing strains of Clostridium perfringens.</title>
        <authorList>
            <person name="Lacey J.A."/>
            <person name="Allnutt T.R."/>
            <person name="Vezina B."/>
            <person name="Van T.T.H."/>
            <person name="Stent T."/>
            <person name="Han X."/>
            <person name="Rood J.I."/>
            <person name="Wade B."/>
            <person name="Keyburn A.L."/>
            <person name="Seeman T."/>
            <person name="Chen H."/>
            <person name="Haring V."/>
            <person name="Johanesen P.A."/>
            <person name="Lyras D."/>
            <person name="Moore R.J."/>
        </authorList>
    </citation>
    <scope>NUCLEOTIDE SEQUENCE [LARGE SCALE GENOMIC DNA]</scope>
    <source>
        <strain evidence="21 26">EUR-NE15</strain>
    </source>
</reference>
<reference evidence="15" key="6">
    <citation type="submission" date="2019-11" db="EMBL/GenBank/DDBJ databases">
        <title>Characterization of Clostridium perfringens isolates from swine manure treated agricultural soils.</title>
        <authorList>
            <person name="Wushke S.T."/>
        </authorList>
    </citation>
    <scope>NUCLEOTIDE SEQUENCE</scope>
    <source>
        <strain evidence="17">V2</strain>
        <strain evidence="18">X15</strain>
        <strain evidence="16">X26</strain>
        <strain evidence="19">X62</strain>
        <strain evidence="15">X94</strain>
    </source>
</reference>
<dbReference type="Proteomes" id="UP001292368">
    <property type="component" value="Unassembled WGS sequence"/>
</dbReference>
<dbReference type="Proteomes" id="UP000250234">
    <property type="component" value="Unassembled WGS sequence"/>
</dbReference>
<dbReference type="CDD" id="cd06223">
    <property type="entry name" value="PRTases_typeI"/>
    <property type="match status" value="1"/>
</dbReference>
<evidence type="ECO:0000256" key="1">
    <source>
        <dbReference type="ARBA" id="ARBA00022490"/>
    </source>
</evidence>
<comment type="subcellular location">
    <subcellularLocation>
        <location evidence="5">Cytoplasm</location>
    </subcellularLocation>
</comment>
<dbReference type="EMBL" id="CP010994">
    <property type="protein sequence ID" value="AMN35820.1"/>
    <property type="molecule type" value="Genomic_DNA"/>
</dbReference>
<evidence type="ECO:0000313" key="8">
    <source>
        <dbReference type="EMBL" id="AMN35820.1"/>
    </source>
</evidence>
<dbReference type="PANTHER" id="PTHR43864">
    <property type="entry name" value="HYPOXANTHINE/GUANINE PHOSPHORIBOSYLTRANSFERASE"/>
    <property type="match status" value="1"/>
</dbReference>
<dbReference type="EMBL" id="LRPU01000138">
    <property type="protein sequence ID" value="KXA08586.1"/>
    <property type="molecule type" value="Genomic_DNA"/>
</dbReference>
<feature type="binding site" evidence="5">
    <location>
        <begin position="131"/>
        <end position="135"/>
    </location>
    <ligand>
        <name>5-phospho-alpha-D-ribose 1-diphosphate</name>
        <dbReference type="ChEBI" id="CHEBI:58017"/>
    </ligand>
</feature>
<comment type="similarity">
    <text evidence="5">Belongs to the purine/pyrimidine phosphoribosyltransferase family. Xpt subfamily.</text>
</comment>
<gene>
    <name evidence="22" type="primary">xpt_2</name>
    <name evidence="5" type="synonym">xpt</name>
    <name evidence="23" type="synonym">xpt_1</name>
    <name evidence="21" type="ORF">CYK91_03480</name>
    <name evidence="20" type="ORF">G6Z34_02250</name>
    <name evidence="15" type="ORF">GNF68_06020</name>
    <name evidence="17" type="ORF">GNF77_06305</name>
    <name evidence="16" type="ORF">GNF79_06275</name>
    <name evidence="18" type="ORF">GNF81_07330</name>
    <name evidence="19" type="ORF">GNF83_11080</name>
    <name evidence="11" type="ORF">HMPREF3222_02382</name>
    <name evidence="9" type="ORF">I9063_001911</name>
    <name evidence="10" type="ORF">I9080_002073</name>
    <name evidence="8" type="ORF">JFP838_08680</name>
    <name evidence="12" type="ORF">JJB47_06815</name>
    <name evidence="13" type="ORF">JJB78_07285</name>
    <name evidence="22" type="ORF">NCTC10719_02751</name>
    <name evidence="23" type="ORF">NCTC8081_01084</name>
    <name evidence="14" type="ORF">QDQ28_00800</name>
</gene>
<keyword evidence="2 5" id="KW-0328">Glycosyltransferase</keyword>
<comment type="function">
    <text evidence="5">Converts the preformed base xanthine, a product of nucleic acid breakdown, to xanthosine 5'-monophosphate (XMP), so it can be reused for RNA or DNA synthesis.</text>
</comment>
<dbReference type="Proteomes" id="UP000247117">
    <property type="component" value="Unassembled WGS sequence"/>
</dbReference>
<feature type="domain" description="Phosphoribosyltransferase" evidence="7">
    <location>
        <begin position="40"/>
        <end position="160"/>
    </location>
</feature>
<dbReference type="GO" id="GO:0005737">
    <property type="term" value="C:cytoplasm"/>
    <property type="evidence" value="ECO:0007669"/>
    <property type="project" value="UniProtKB-SubCell"/>
</dbReference>
<keyword evidence="3 5" id="KW-0808">Transferase</keyword>
<dbReference type="EMBL" id="JAENQP010000002">
    <property type="protein sequence ID" value="MBO3358499.1"/>
    <property type="molecule type" value="Genomic_DNA"/>
</dbReference>
<evidence type="ECO:0000313" key="30">
    <source>
        <dbReference type="Proteomes" id="UP000668358"/>
    </source>
</evidence>
<evidence type="ECO:0000256" key="4">
    <source>
        <dbReference type="ARBA" id="ARBA00022726"/>
    </source>
</evidence>
<dbReference type="Proteomes" id="UP001222958">
    <property type="component" value="Unassembled WGS sequence"/>
</dbReference>
<dbReference type="InterPro" id="IPR000836">
    <property type="entry name" value="PRTase_dom"/>
</dbReference>
<evidence type="ECO:0000313" key="14">
    <source>
        <dbReference type="EMBL" id="MDH2334719.1"/>
    </source>
</evidence>
<dbReference type="HAMAP" id="MF_01184">
    <property type="entry name" value="XPRTase"/>
    <property type="match status" value="1"/>
</dbReference>
<reference evidence="27 28" key="5">
    <citation type="submission" date="2018-06" db="EMBL/GenBank/DDBJ databases">
        <authorList>
            <consortium name="Pathogen Informatics"/>
            <person name="Doyle S."/>
        </authorList>
    </citation>
    <scope>NUCLEOTIDE SEQUENCE [LARGE SCALE GENOMIC DNA]</scope>
    <source>
        <strain evidence="22 27">NCTC10719</strain>
        <strain evidence="23 28">NCTC8081</strain>
    </source>
</reference>
<dbReference type="UniPathway" id="UPA00602">
    <property type="reaction ID" value="UER00658"/>
</dbReference>
<dbReference type="GO" id="GO:0006166">
    <property type="term" value="P:purine ribonucleoside salvage"/>
    <property type="evidence" value="ECO:0007669"/>
    <property type="project" value="UniProtKB-KW"/>
</dbReference>
<evidence type="ECO:0000313" key="21">
    <source>
        <dbReference type="EMBL" id="PWX42206.1"/>
    </source>
</evidence>
<evidence type="ECO:0000313" key="29">
    <source>
        <dbReference type="Proteomes" id="UP000481454"/>
    </source>
</evidence>
<dbReference type="Proteomes" id="UP000070260">
    <property type="component" value="Chromosome"/>
</dbReference>
<dbReference type="SMR" id="A0A133MX34"/>
<evidence type="ECO:0000313" key="25">
    <source>
        <dbReference type="Proteomes" id="UP000070646"/>
    </source>
</evidence>
<evidence type="ECO:0000256" key="3">
    <source>
        <dbReference type="ARBA" id="ARBA00022679"/>
    </source>
</evidence>
<dbReference type="InterPro" id="IPR029057">
    <property type="entry name" value="PRTase-like"/>
</dbReference>
<accession>A0A133MX34</accession>
<dbReference type="EMBL" id="WNVG01000019">
    <property type="protein sequence ID" value="MDZ5032605.1"/>
    <property type="molecule type" value="Genomic_DNA"/>
</dbReference>
<feature type="binding site" evidence="5">
    <location>
        <position position="159"/>
    </location>
    <ligand>
        <name>xanthine</name>
        <dbReference type="ChEBI" id="CHEBI:17712"/>
    </ligand>
</feature>
<evidence type="ECO:0000313" key="13">
    <source>
        <dbReference type="EMBL" id="MBO3416330.1"/>
    </source>
</evidence>
<dbReference type="EMBL" id="JARVUX010000001">
    <property type="protein sequence ID" value="MDH2334719.1"/>
    <property type="molecule type" value="Genomic_DNA"/>
</dbReference>
<evidence type="ECO:0000313" key="27">
    <source>
        <dbReference type="Proteomes" id="UP000249986"/>
    </source>
</evidence>
<evidence type="ECO:0000313" key="20">
    <source>
        <dbReference type="EMBL" id="NGU28935.1"/>
    </source>
</evidence>
<dbReference type="EMBL" id="UAWO01000002">
    <property type="protein sequence ID" value="SQC06965.1"/>
    <property type="molecule type" value="Genomic_DNA"/>
</dbReference>
<dbReference type="EMBL" id="DACTCB010000010">
    <property type="protein sequence ID" value="HAT4308263.1"/>
    <property type="molecule type" value="Genomic_DNA"/>
</dbReference>
<dbReference type="PANTHER" id="PTHR43864:SF1">
    <property type="entry name" value="XANTHINE PHOSPHORIBOSYLTRANSFERASE"/>
    <property type="match status" value="1"/>
</dbReference>
<dbReference type="Proteomes" id="UP001289066">
    <property type="component" value="Unassembled WGS sequence"/>
</dbReference>
<evidence type="ECO:0000313" key="26">
    <source>
        <dbReference type="Proteomes" id="UP000247117"/>
    </source>
</evidence>
<dbReference type="Gene3D" id="3.40.50.2020">
    <property type="match status" value="1"/>
</dbReference>
<reference evidence="14" key="10">
    <citation type="submission" date="2023-04" db="EMBL/GenBank/DDBJ databases">
        <title>Epidemiological investigation of Clostridium perfringens isolated from cattle.</title>
        <authorList>
            <person name="Tian R."/>
        </authorList>
    </citation>
    <scope>NUCLEOTIDE SEQUENCE</scope>
    <source>
        <strain evidence="14">ZWCP172</strain>
    </source>
</reference>
<dbReference type="EMBL" id="WNUI01000011">
    <property type="protein sequence ID" value="MDZ4908626.1"/>
    <property type="molecule type" value="Genomic_DNA"/>
</dbReference>
<keyword evidence="4 5" id="KW-0660">Purine salvage</keyword>
<evidence type="ECO:0000256" key="6">
    <source>
        <dbReference type="NCBIfam" id="TIGR01744"/>
    </source>
</evidence>
<dbReference type="Proteomes" id="UP000249986">
    <property type="component" value="Unassembled WGS sequence"/>
</dbReference>
<dbReference type="Proteomes" id="UP000481454">
    <property type="component" value="Unassembled WGS sequence"/>
</dbReference>
<proteinExistence type="inferred from homology"/>
<dbReference type="PATRIC" id="fig|1502.156.peg.1536"/>
<protein>
    <recommendedName>
        <fullName evidence="5 6">Xanthine phosphoribosyltransferase</fullName>
        <shortName evidence="5">XPRTase</shortName>
        <ecNumber evidence="5 6">2.4.2.22</ecNumber>
    </recommendedName>
</protein>
<dbReference type="EMBL" id="DACTBT010000011">
    <property type="protein sequence ID" value="HAT4298538.1"/>
    <property type="molecule type" value="Genomic_DNA"/>
</dbReference>
<evidence type="ECO:0000313" key="12">
    <source>
        <dbReference type="EMBL" id="MBO3358499.1"/>
    </source>
</evidence>
<dbReference type="EMBL" id="JAENRE010000002">
    <property type="protein sequence ID" value="MBO3416330.1"/>
    <property type="molecule type" value="Genomic_DNA"/>
</dbReference>
<dbReference type="Proteomes" id="UP000859547">
    <property type="component" value="Unassembled WGS sequence"/>
</dbReference>